<dbReference type="Proteomes" id="UP000185781">
    <property type="component" value="Unassembled WGS sequence"/>
</dbReference>
<proteinExistence type="predicted"/>
<organism evidence="2 3">
    <name type="scientific">Chryseobacterium gambrini</name>
    <dbReference type="NCBI Taxonomy" id="373672"/>
    <lineage>
        <taxon>Bacteria</taxon>
        <taxon>Pseudomonadati</taxon>
        <taxon>Bacteroidota</taxon>
        <taxon>Flavobacteriia</taxon>
        <taxon>Flavobacteriales</taxon>
        <taxon>Weeksellaceae</taxon>
        <taxon>Chryseobacterium group</taxon>
        <taxon>Chryseobacterium</taxon>
    </lineage>
</organism>
<dbReference type="STRING" id="373672.SAMN05421785_102129"/>
<gene>
    <name evidence="2" type="ORF">SAMN05421785_102129</name>
</gene>
<evidence type="ECO:0000256" key="1">
    <source>
        <dbReference type="SAM" id="SignalP"/>
    </source>
</evidence>
<dbReference type="EMBL" id="FTOV01000002">
    <property type="protein sequence ID" value="SIS71409.1"/>
    <property type="molecule type" value="Genomic_DNA"/>
</dbReference>
<name>A0A1N7LC79_9FLAO</name>
<dbReference type="InterPro" id="IPR046111">
    <property type="entry name" value="DUF6048"/>
</dbReference>
<keyword evidence="1" id="KW-0732">Signal</keyword>
<reference evidence="2 3" key="1">
    <citation type="submission" date="2017-01" db="EMBL/GenBank/DDBJ databases">
        <authorList>
            <person name="Mah S.A."/>
            <person name="Swanson W.J."/>
            <person name="Moy G.W."/>
            <person name="Vacquier V.D."/>
        </authorList>
    </citation>
    <scope>NUCLEOTIDE SEQUENCE [LARGE SCALE GENOMIC DNA]</scope>
    <source>
        <strain evidence="2 3">DSM 18014</strain>
    </source>
</reference>
<feature type="signal peptide" evidence="1">
    <location>
        <begin position="1"/>
        <end position="20"/>
    </location>
</feature>
<sequence length="221" mass="24991">MKTRLIFSFFFSVISLLGFAQEKKDKETAKEKWKYEPNFMIGFDVLNTGVSFFSDRKLYQGFVSSKLKDNLHAIAEAGFESNIYQKNGYDGKANGPFVKIGAFYMLAKDLENEFNGFYAGGKIAGSFYKQEYMAVPVRGYGGSSSAISFPSSTQSSYWLEGTLGGRVQLFETNFYIDVNLQPRYLVYTTKQDEIQPMIVPGFGRSSSKFGMGFAWNLAYKF</sequence>
<accession>A0A1N7LC79</accession>
<feature type="chain" id="PRO_5012320265" description="Outer membrane protein beta-barrel domain-containing protein" evidence="1">
    <location>
        <begin position="21"/>
        <end position="221"/>
    </location>
</feature>
<dbReference type="OrthoDB" id="1431221at2"/>
<dbReference type="RefSeq" id="WP_076390679.1">
    <property type="nucleotide sequence ID" value="NZ_FTOV01000002.1"/>
</dbReference>
<evidence type="ECO:0000313" key="3">
    <source>
        <dbReference type="Proteomes" id="UP000185781"/>
    </source>
</evidence>
<evidence type="ECO:0000313" key="2">
    <source>
        <dbReference type="EMBL" id="SIS71409.1"/>
    </source>
</evidence>
<dbReference type="Pfam" id="PF19515">
    <property type="entry name" value="DUF6048"/>
    <property type="match status" value="1"/>
</dbReference>
<dbReference type="AlphaFoldDB" id="A0A1N7LC79"/>
<evidence type="ECO:0008006" key="4">
    <source>
        <dbReference type="Google" id="ProtNLM"/>
    </source>
</evidence>
<protein>
    <recommendedName>
        <fullName evidence="4">Outer membrane protein beta-barrel domain-containing protein</fullName>
    </recommendedName>
</protein>